<dbReference type="Gene3D" id="1.10.10.10">
    <property type="entry name" value="Winged helix-like DNA-binding domain superfamily/Winged helix DNA-binding domain"/>
    <property type="match status" value="1"/>
</dbReference>
<dbReference type="PRINTS" id="PR00039">
    <property type="entry name" value="HTHLYSR"/>
</dbReference>
<feature type="domain" description="HTH lysR-type" evidence="5">
    <location>
        <begin position="21"/>
        <end position="78"/>
    </location>
</feature>
<keyword evidence="3" id="KW-0238">DNA-binding</keyword>
<evidence type="ECO:0000313" key="6">
    <source>
        <dbReference type="EMBL" id="ABC37399.1"/>
    </source>
</evidence>
<dbReference type="PANTHER" id="PTHR30118:SF15">
    <property type="entry name" value="TRANSCRIPTIONAL REGULATORY PROTEIN"/>
    <property type="match status" value="1"/>
</dbReference>
<dbReference type="GeneID" id="45120640"/>
<organism evidence="6 7">
    <name type="scientific">Burkholderia thailandensis (strain ATCC 700388 / DSM 13276 / CCUG 48851 / CIP 106301 / E264)</name>
    <dbReference type="NCBI Taxonomy" id="271848"/>
    <lineage>
        <taxon>Bacteria</taxon>
        <taxon>Pseudomonadati</taxon>
        <taxon>Pseudomonadota</taxon>
        <taxon>Betaproteobacteria</taxon>
        <taxon>Burkholderiales</taxon>
        <taxon>Burkholderiaceae</taxon>
        <taxon>Burkholderia</taxon>
        <taxon>pseudomallei group</taxon>
    </lineage>
</organism>
<evidence type="ECO:0000256" key="4">
    <source>
        <dbReference type="ARBA" id="ARBA00023163"/>
    </source>
</evidence>
<dbReference type="InterPro" id="IPR036390">
    <property type="entry name" value="WH_DNA-bd_sf"/>
</dbReference>
<keyword evidence="7" id="KW-1185">Reference proteome</keyword>
<dbReference type="Pfam" id="PF00126">
    <property type="entry name" value="HTH_1"/>
    <property type="match status" value="1"/>
</dbReference>
<dbReference type="InterPro" id="IPR005119">
    <property type="entry name" value="LysR_subst-bd"/>
</dbReference>
<keyword evidence="4" id="KW-0804">Transcription</keyword>
<dbReference type="HOGENOM" id="CLU_039613_39_0_4"/>
<dbReference type="GO" id="GO:0003700">
    <property type="term" value="F:DNA-binding transcription factor activity"/>
    <property type="evidence" value="ECO:0007669"/>
    <property type="project" value="InterPro"/>
</dbReference>
<evidence type="ECO:0000313" key="7">
    <source>
        <dbReference type="Proteomes" id="UP000001930"/>
    </source>
</evidence>
<dbReference type="PANTHER" id="PTHR30118">
    <property type="entry name" value="HTH-TYPE TRANSCRIPTIONAL REGULATOR LEUO-RELATED"/>
    <property type="match status" value="1"/>
</dbReference>
<dbReference type="RefSeq" id="WP_009892445.1">
    <property type="nucleotide sequence ID" value="NC_007651.1"/>
</dbReference>
<dbReference type="GO" id="GO:0003677">
    <property type="term" value="F:DNA binding"/>
    <property type="evidence" value="ECO:0007669"/>
    <property type="project" value="UniProtKB-KW"/>
</dbReference>
<accession>Q2T058</accession>
<evidence type="ECO:0000256" key="3">
    <source>
        <dbReference type="ARBA" id="ARBA00023125"/>
    </source>
</evidence>
<dbReference type="Gene3D" id="3.40.190.10">
    <property type="entry name" value="Periplasmic binding protein-like II"/>
    <property type="match status" value="2"/>
</dbReference>
<reference evidence="6 7" key="1">
    <citation type="journal article" date="2005" name="BMC Genomics">
        <title>Bacterial genome adaptation to niches: divergence of the potential virulence genes in three Burkholderia species of different survival strategies.</title>
        <authorList>
            <person name="Kim H.S."/>
            <person name="Schell M.A."/>
            <person name="Yu Y."/>
            <person name="Ulrich R.L."/>
            <person name="Sarria S.H."/>
            <person name="Nierman W.C."/>
            <person name="DeShazer D."/>
        </authorList>
    </citation>
    <scope>NUCLEOTIDE SEQUENCE [LARGE SCALE GENOMIC DNA]</scope>
    <source>
        <strain evidence="7">ATCC 700388 / DSM 13276 / CCUG 48851 / CIP 106301 / E264</strain>
    </source>
</reference>
<evidence type="ECO:0000256" key="1">
    <source>
        <dbReference type="ARBA" id="ARBA00009437"/>
    </source>
</evidence>
<keyword evidence="2" id="KW-0805">Transcription regulation</keyword>
<protein>
    <submittedName>
        <fullName evidence="6">Transcriptional regulator, LysR family, putative</fullName>
    </submittedName>
</protein>
<dbReference type="InterPro" id="IPR036388">
    <property type="entry name" value="WH-like_DNA-bd_sf"/>
</dbReference>
<dbReference type="KEGG" id="bte:BTH_I0885"/>
<dbReference type="InterPro" id="IPR050389">
    <property type="entry name" value="LysR-type_TF"/>
</dbReference>
<evidence type="ECO:0000259" key="5">
    <source>
        <dbReference type="PROSITE" id="PS50931"/>
    </source>
</evidence>
<gene>
    <name evidence="6" type="ordered locus">BTH_I0885</name>
</gene>
<dbReference type="Pfam" id="PF03466">
    <property type="entry name" value="LysR_substrate"/>
    <property type="match status" value="1"/>
</dbReference>
<dbReference type="AlphaFoldDB" id="Q2T058"/>
<name>Q2T058_BURTA</name>
<proteinExistence type="inferred from homology"/>
<dbReference type="PROSITE" id="PS50931">
    <property type="entry name" value="HTH_LYSR"/>
    <property type="match status" value="1"/>
</dbReference>
<dbReference type="SUPFAM" id="SSF46785">
    <property type="entry name" value="Winged helix' DNA-binding domain"/>
    <property type="match status" value="1"/>
</dbReference>
<comment type="similarity">
    <text evidence="1">Belongs to the LysR transcriptional regulatory family.</text>
</comment>
<dbReference type="InterPro" id="IPR000847">
    <property type="entry name" value="LysR_HTH_N"/>
</dbReference>
<evidence type="ECO:0000256" key="2">
    <source>
        <dbReference type="ARBA" id="ARBA00023015"/>
    </source>
</evidence>
<sequence>MHEVHFLHHRLNIMHPLLRRLDLNLLLVFDALFRRRSVTAAANELALSPSALSHALARLRDALGDELFVRFGNEMQPTVRAEDMAGWVGEALDVLSKGMQRAHRFEPQRSTRTFVFAATDYTAFAVLPAFISTMQRVAPQLRFRIVYSGRKIATEDLAAGRIDFALGYHEETGVVAPGIESFDWFTDDYVVIASERHPSVRRRLSLAQYLAARHVVVTPWNETRGVIDHVLDRLGLERQVAVQLPTVLAAPFIVADSELLMTVPRHAAEVLQHAAPIRLFAAPFEIPRYTVKVYSHAKHARTDAHRWIRTQLFDAAPDTPPARGAR</sequence>
<dbReference type="SUPFAM" id="SSF53850">
    <property type="entry name" value="Periplasmic binding protein-like II"/>
    <property type="match status" value="1"/>
</dbReference>
<dbReference type="Proteomes" id="UP000001930">
    <property type="component" value="Chromosome I"/>
</dbReference>
<dbReference type="EMBL" id="CP000086">
    <property type="protein sequence ID" value="ABC37399.1"/>
    <property type="molecule type" value="Genomic_DNA"/>
</dbReference>